<sequence>MATITELSFPKTKRGMQQFLGALNYYSRFIQDFAVFGAALYQLKDNLSAAKETLRVLQRKVADAPILMHFDDKKEVHVICMTTNRTQFGSVAEFSKMPK</sequence>
<dbReference type="PANTHER" id="PTHR33064:SF37">
    <property type="entry name" value="RIBONUCLEASE H"/>
    <property type="match status" value="1"/>
</dbReference>
<dbReference type="OrthoDB" id="430238at2759"/>
<reference evidence="2" key="1">
    <citation type="submission" date="2017-03" db="EMBL/GenBank/DDBJ databases">
        <title>Phytopthora megakarya and P. palmivora, two closely related causual agents of cacao black pod achieved similar genome size and gene model numbers by different mechanisms.</title>
        <authorList>
            <person name="Ali S."/>
            <person name="Shao J."/>
            <person name="Larry D.J."/>
            <person name="Kronmiller B."/>
            <person name="Shen D."/>
            <person name="Strem M.D."/>
            <person name="Melnick R.L."/>
            <person name="Guiltinan M.J."/>
            <person name="Tyler B.M."/>
            <person name="Meinhardt L.W."/>
            <person name="Bailey B.A."/>
        </authorList>
    </citation>
    <scope>NUCLEOTIDE SEQUENCE [LARGE SCALE GENOMIC DNA]</scope>
    <source>
        <strain evidence="2">zdho120</strain>
    </source>
</reference>
<dbReference type="Gene3D" id="3.30.70.270">
    <property type="match status" value="1"/>
</dbReference>
<evidence type="ECO:0000313" key="2">
    <source>
        <dbReference type="Proteomes" id="UP000198211"/>
    </source>
</evidence>
<comment type="caution">
    <text evidence="1">The sequence shown here is derived from an EMBL/GenBank/DDBJ whole genome shotgun (WGS) entry which is preliminary data.</text>
</comment>
<gene>
    <name evidence="1" type="ORF">PHMEG_00032877</name>
</gene>
<evidence type="ECO:0008006" key="3">
    <source>
        <dbReference type="Google" id="ProtNLM"/>
    </source>
</evidence>
<dbReference type="SUPFAM" id="SSF56672">
    <property type="entry name" value="DNA/RNA polymerases"/>
    <property type="match status" value="1"/>
</dbReference>
<name>A0A225UV02_9STRA</name>
<keyword evidence="2" id="KW-1185">Reference proteome</keyword>
<dbReference type="InterPro" id="IPR043128">
    <property type="entry name" value="Rev_trsase/Diguanyl_cyclase"/>
</dbReference>
<dbReference type="Proteomes" id="UP000198211">
    <property type="component" value="Unassembled WGS sequence"/>
</dbReference>
<evidence type="ECO:0000313" key="1">
    <source>
        <dbReference type="EMBL" id="OWY96771.1"/>
    </source>
</evidence>
<accession>A0A225UV02</accession>
<dbReference type="EMBL" id="NBNE01011240">
    <property type="protein sequence ID" value="OWY96771.1"/>
    <property type="molecule type" value="Genomic_DNA"/>
</dbReference>
<protein>
    <recommendedName>
        <fullName evidence="3">Reverse transcriptase/retrotransposon-derived protein RNase H-like domain-containing protein</fullName>
    </recommendedName>
</protein>
<proteinExistence type="predicted"/>
<dbReference type="InterPro" id="IPR043502">
    <property type="entry name" value="DNA/RNA_pol_sf"/>
</dbReference>
<organism evidence="1 2">
    <name type="scientific">Phytophthora megakarya</name>
    <dbReference type="NCBI Taxonomy" id="4795"/>
    <lineage>
        <taxon>Eukaryota</taxon>
        <taxon>Sar</taxon>
        <taxon>Stramenopiles</taxon>
        <taxon>Oomycota</taxon>
        <taxon>Peronosporomycetes</taxon>
        <taxon>Peronosporales</taxon>
        <taxon>Peronosporaceae</taxon>
        <taxon>Phytophthora</taxon>
    </lineage>
</organism>
<dbReference type="PANTHER" id="PTHR33064">
    <property type="entry name" value="POL PROTEIN"/>
    <property type="match status" value="1"/>
</dbReference>
<dbReference type="AlphaFoldDB" id="A0A225UV02"/>
<dbReference type="InterPro" id="IPR051320">
    <property type="entry name" value="Viral_Replic_Matur_Polypro"/>
</dbReference>